<name>A0AAW5VDF7_9LEPT</name>
<gene>
    <name evidence="1" type="ORF">ND861_10295</name>
    <name evidence="2" type="ORF">ND862_11670</name>
</gene>
<comment type="caution">
    <text evidence="2">The sequence shown here is derived from an EMBL/GenBank/DDBJ whole genome shotgun (WGS) entry which is preliminary data.</text>
</comment>
<dbReference type="AlphaFoldDB" id="A0AAW5VDF7"/>
<dbReference type="Proteomes" id="UP001208540">
    <property type="component" value="Unassembled WGS sequence"/>
</dbReference>
<evidence type="ECO:0000313" key="1">
    <source>
        <dbReference type="EMBL" id="MCW7526737.1"/>
    </source>
</evidence>
<dbReference type="RefSeq" id="WP_265351974.1">
    <property type="nucleotide sequence ID" value="NZ_JAMQPL010000004.1"/>
</dbReference>
<organism evidence="2 3">
    <name type="scientific">Leptospira soteropolitanensis</name>
    <dbReference type="NCBI Taxonomy" id="2950025"/>
    <lineage>
        <taxon>Bacteria</taxon>
        <taxon>Pseudomonadati</taxon>
        <taxon>Spirochaetota</taxon>
        <taxon>Spirochaetia</taxon>
        <taxon>Leptospirales</taxon>
        <taxon>Leptospiraceae</taxon>
        <taxon>Leptospira</taxon>
    </lineage>
</organism>
<keyword evidence="4" id="KW-1185">Reference proteome</keyword>
<evidence type="ECO:0000313" key="4">
    <source>
        <dbReference type="Proteomes" id="UP001208912"/>
    </source>
</evidence>
<dbReference type="EMBL" id="JAMQPL010000004">
    <property type="protein sequence ID" value="MCW7530874.1"/>
    <property type="molecule type" value="Genomic_DNA"/>
</dbReference>
<proteinExistence type="predicted"/>
<evidence type="ECO:0000313" key="2">
    <source>
        <dbReference type="EMBL" id="MCW7530874.1"/>
    </source>
</evidence>
<dbReference type="Proteomes" id="UP001208912">
    <property type="component" value="Unassembled WGS sequence"/>
</dbReference>
<evidence type="ECO:0008006" key="5">
    <source>
        <dbReference type="Google" id="ProtNLM"/>
    </source>
</evidence>
<sequence length="77" mass="9238">MDLDIGRYKNINYTLNIHQVEGGAMYWFVVERYNSKKIYYSRGEKKKGEIIRELKIECEEYIDGELLKKVNEKSKEV</sequence>
<evidence type="ECO:0000313" key="3">
    <source>
        <dbReference type="Proteomes" id="UP001208540"/>
    </source>
</evidence>
<accession>A0AAW5VDF7</accession>
<protein>
    <recommendedName>
        <fullName evidence="5">DUF1508 domain-containing protein</fullName>
    </recommendedName>
</protein>
<reference evidence="2 4" key="1">
    <citation type="submission" date="2022-06" db="EMBL/GenBank/DDBJ databases">
        <title>Leptospira isolates from biofilms formed at urban environments.</title>
        <authorList>
            <person name="Ribeiro P.S."/>
            <person name="Sousa T."/>
            <person name="Carvalho N."/>
            <person name="Aburjaile F."/>
            <person name="Neves F."/>
            <person name="Oliveira D."/>
            <person name="Blanco L."/>
            <person name="Lima J."/>
            <person name="Costa F."/>
            <person name="Brenig B."/>
            <person name="Soares S."/>
            <person name="Ramos R."/>
            <person name="Goes-Neto A."/>
            <person name="Matiuzzi M."/>
            <person name="Azevedo V."/>
            <person name="Ristow P."/>
        </authorList>
    </citation>
    <scope>NUCLEOTIDE SEQUENCE</scope>
    <source>
        <strain evidence="1 4">VSF19</strain>
        <strain evidence="2">VSF20</strain>
    </source>
</reference>
<dbReference type="EMBL" id="JAMQPM010000004">
    <property type="protein sequence ID" value="MCW7526737.1"/>
    <property type="molecule type" value="Genomic_DNA"/>
</dbReference>